<evidence type="ECO:0000256" key="1">
    <source>
        <dbReference type="SAM" id="MobiDB-lite"/>
    </source>
</evidence>
<keyword evidence="3" id="KW-1185">Reference proteome</keyword>
<feature type="compositionally biased region" description="Low complexity" evidence="1">
    <location>
        <begin position="105"/>
        <end position="146"/>
    </location>
</feature>
<dbReference type="AlphaFoldDB" id="A0A0L0SLF5"/>
<accession>A0A0L0SLF5</accession>
<organism evidence="2 3">
    <name type="scientific">Allomyces macrogynus (strain ATCC 38327)</name>
    <name type="common">Allomyces javanicus var. macrogynus</name>
    <dbReference type="NCBI Taxonomy" id="578462"/>
    <lineage>
        <taxon>Eukaryota</taxon>
        <taxon>Fungi</taxon>
        <taxon>Fungi incertae sedis</taxon>
        <taxon>Blastocladiomycota</taxon>
        <taxon>Blastocladiomycetes</taxon>
        <taxon>Blastocladiales</taxon>
        <taxon>Blastocladiaceae</taxon>
        <taxon>Allomyces</taxon>
    </lineage>
</organism>
<reference evidence="2 3" key="1">
    <citation type="submission" date="2009-11" db="EMBL/GenBank/DDBJ databases">
        <title>Annotation of Allomyces macrogynus ATCC 38327.</title>
        <authorList>
            <consortium name="The Broad Institute Genome Sequencing Platform"/>
            <person name="Russ C."/>
            <person name="Cuomo C."/>
            <person name="Burger G."/>
            <person name="Gray M.W."/>
            <person name="Holland P.W.H."/>
            <person name="King N."/>
            <person name="Lang F.B.F."/>
            <person name="Roger A.J."/>
            <person name="Ruiz-Trillo I."/>
            <person name="Young S.K."/>
            <person name="Zeng Q."/>
            <person name="Gargeya S."/>
            <person name="Fitzgerald M."/>
            <person name="Haas B."/>
            <person name="Abouelleil A."/>
            <person name="Alvarado L."/>
            <person name="Arachchi H.M."/>
            <person name="Berlin A."/>
            <person name="Chapman S.B."/>
            <person name="Gearin G."/>
            <person name="Goldberg J."/>
            <person name="Griggs A."/>
            <person name="Gujja S."/>
            <person name="Hansen M."/>
            <person name="Heiman D."/>
            <person name="Howarth C."/>
            <person name="Larimer J."/>
            <person name="Lui A."/>
            <person name="MacDonald P.J.P."/>
            <person name="McCowen C."/>
            <person name="Montmayeur A."/>
            <person name="Murphy C."/>
            <person name="Neiman D."/>
            <person name="Pearson M."/>
            <person name="Priest M."/>
            <person name="Roberts A."/>
            <person name="Saif S."/>
            <person name="Shea T."/>
            <person name="Sisk P."/>
            <person name="Stolte C."/>
            <person name="Sykes S."/>
            <person name="Wortman J."/>
            <person name="Nusbaum C."/>
            <person name="Birren B."/>
        </authorList>
    </citation>
    <scope>NUCLEOTIDE SEQUENCE [LARGE SCALE GENOMIC DNA]</scope>
    <source>
        <strain evidence="2 3">ATCC 38327</strain>
    </source>
</reference>
<feature type="compositionally biased region" description="Polar residues" evidence="1">
    <location>
        <begin position="147"/>
        <end position="156"/>
    </location>
</feature>
<sequence>MPTFQYQYRAPRDGATRTIPDVALHAFTLAELKELIENDPAVRAYIAQVLADFTQGHGRHREESYEAANAEEDKDNVDATPAVPFRTKNGKGKAVATATTGVEDASGSSSSSSTTTATHHGSDARAAASSASADAAKARAQPSASAVRSNVFQQRAASRPAVIPQASSSRMAGRASTVPSGLVKPNAMWTKAECQDILQYIGPAAVHTDGNDGAHLPWHIPQEIASFIDDVRTCVDSWPSYTKKSLYCVEYHGGTWFVAAGFMAYLHRTKHGWNHDGYVVVRKEIQGQLLAAMKAGKLHGIRVWDDKLAPGNDAGKGGNNGGPGTWFVRPDVYWARFAHALSAV</sequence>
<evidence type="ECO:0000313" key="3">
    <source>
        <dbReference type="Proteomes" id="UP000054350"/>
    </source>
</evidence>
<protein>
    <submittedName>
        <fullName evidence="2">Uncharacterized protein</fullName>
    </submittedName>
</protein>
<feature type="region of interest" description="Disordered" evidence="1">
    <location>
        <begin position="60"/>
        <end position="178"/>
    </location>
</feature>
<proteinExistence type="predicted"/>
<gene>
    <name evidence="2" type="ORF">AMAG_08415</name>
</gene>
<name>A0A0L0SLF5_ALLM3</name>
<evidence type="ECO:0000313" key="2">
    <source>
        <dbReference type="EMBL" id="KNE63273.1"/>
    </source>
</evidence>
<dbReference type="VEuPathDB" id="FungiDB:AMAG_08415"/>
<dbReference type="Proteomes" id="UP000054350">
    <property type="component" value="Unassembled WGS sequence"/>
</dbReference>
<reference evidence="3" key="2">
    <citation type="submission" date="2009-11" db="EMBL/GenBank/DDBJ databases">
        <title>The Genome Sequence of Allomyces macrogynus strain ATCC 38327.</title>
        <authorList>
            <consortium name="The Broad Institute Genome Sequencing Platform"/>
            <person name="Russ C."/>
            <person name="Cuomo C."/>
            <person name="Shea T."/>
            <person name="Young S.K."/>
            <person name="Zeng Q."/>
            <person name="Koehrsen M."/>
            <person name="Haas B."/>
            <person name="Borodovsky M."/>
            <person name="Guigo R."/>
            <person name="Alvarado L."/>
            <person name="Berlin A."/>
            <person name="Borenstein D."/>
            <person name="Chen Z."/>
            <person name="Engels R."/>
            <person name="Freedman E."/>
            <person name="Gellesch M."/>
            <person name="Goldberg J."/>
            <person name="Griggs A."/>
            <person name="Gujja S."/>
            <person name="Heiman D."/>
            <person name="Hepburn T."/>
            <person name="Howarth C."/>
            <person name="Jen D."/>
            <person name="Larson L."/>
            <person name="Lewis B."/>
            <person name="Mehta T."/>
            <person name="Park D."/>
            <person name="Pearson M."/>
            <person name="Roberts A."/>
            <person name="Saif S."/>
            <person name="Shenoy N."/>
            <person name="Sisk P."/>
            <person name="Stolte C."/>
            <person name="Sykes S."/>
            <person name="Walk T."/>
            <person name="White J."/>
            <person name="Yandava C."/>
            <person name="Burger G."/>
            <person name="Gray M.W."/>
            <person name="Holland P.W.H."/>
            <person name="King N."/>
            <person name="Lang F.B.F."/>
            <person name="Roger A.J."/>
            <person name="Ruiz-Trillo I."/>
            <person name="Lander E."/>
            <person name="Nusbaum C."/>
        </authorList>
    </citation>
    <scope>NUCLEOTIDE SEQUENCE [LARGE SCALE GENOMIC DNA]</scope>
    <source>
        <strain evidence="3">ATCC 38327</strain>
    </source>
</reference>
<dbReference type="EMBL" id="GG745342">
    <property type="protein sequence ID" value="KNE63273.1"/>
    <property type="molecule type" value="Genomic_DNA"/>
</dbReference>